<evidence type="ECO:0000313" key="3">
    <source>
        <dbReference type="Proteomes" id="UP000253740"/>
    </source>
</evidence>
<protein>
    <submittedName>
        <fullName evidence="2">Transcriptional regulator, MarR family</fullName>
    </submittedName>
</protein>
<dbReference type="RefSeq" id="WP_062535398.1">
    <property type="nucleotide sequence ID" value="NZ_DF970162.1"/>
</dbReference>
<dbReference type="GO" id="GO:0003700">
    <property type="term" value="F:DNA-binding transcription factor activity"/>
    <property type="evidence" value="ECO:0007669"/>
    <property type="project" value="InterPro"/>
</dbReference>
<organism evidence="2">
    <name type="scientific">Mizugakiibacter sediminis</name>
    <dbReference type="NCBI Taxonomy" id="1475481"/>
    <lineage>
        <taxon>Bacteria</taxon>
        <taxon>Pseudomonadati</taxon>
        <taxon>Pseudomonadota</taxon>
        <taxon>Gammaproteobacteria</taxon>
        <taxon>Lysobacterales</taxon>
        <taxon>Rhodanobacteraceae</taxon>
        <taxon>Mizugakiibacter</taxon>
    </lineage>
</organism>
<dbReference type="SUPFAM" id="SSF46785">
    <property type="entry name" value="Winged helix' DNA-binding domain"/>
    <property type="match status" value="1"/>
</dbReference>
<gene>
    <name evidence="2" type="ORF">MBSD_n0834</name>
</gene>
<dbReference type="InterPro" id="IPR011991">
    <property type="entry name" value="ArsR-like_HTH"/>
</dbReference>
<dbReference type="AlphaFoldDB" id="A0A0K8QL16"/>
<dbReference type="SMART" id="SM00347">
    <property type="entry name" value="HTH_MARR"/>
    <property type="match status" value="1"/>
</dbReference>
<dbReference type="STRING" id="1475481.GCA_000953855_00846"/>
<dbReference type="Gene3D" id="1.10.10.10">
    <property type="entry name" value="Winged helix-like DNA-binding domain superfamily/Winged helix DNA-binding domain"/>
    <property type="match status" value="1"/>
</dbReference>
<reference evidence="2" key="1">
    <citation type="submission" date="2015-08" db="EMBL/GenBank/DDBJ databases">
        <title>Complete DNA Sequence of Pseudomonas syringae pv. actinidiae, the Causal Agent of Kiwifruit Canker Disease.</title>
        <authorList>
            <person name="Rikkerink E.H.A."/>
            <person name="Fineran P.C."/>
        </authorList>
    </citation>
    <scope>NUCLEOTIDE SEQUENCE</scope>
    <source>
        <strain evidence="2">SkMP5</strain>
    </source>
</reference>
<dbReference type="CDD" id="cd00090">
    <property type="entry name" value="HTH_ARSR"/>
    <property type="match status" value="1"/>
</dbReference>
<accession>A0A0K8QL16</accession>
<dbReference type="Proteomes" id="UP000253740">
    <property type="component" value="Unassembled WGS sequence"/>
</dbReference>
<dbReference type="InterPro" id="IPR036390">
    <property type="entry name" value="WH_DNA-bd_sf"/>
</dbReference>
<keyword evidence="3" id="KW-1185">Reference proteome</keyword>
<dbReference type="InterPro" id="IPR036388">
    <property type="entry name" value="WH-like_DNA-bd_sf"/>
</dbReference>
<name>A0A0K8QL16_9GAMM</name>
<dbReference type="OrthoDB" id="3239785at2"/>
<dbReference type="InterPro" id="IPR000835">
    <property type="entry name" value="HTH_MarR-typ"/>
</dbReference>
<dbReference type="EMBL" id="DF970162">
    <property type="protein sequence ID" value="GAP65544.1"/>
    <property type="molecule type" value="Genomic_DNA"/>
</dbReference>
<evidence type="ECO:0000259" key="1">
    <source>
        <dbReference type="SMART" id="SM00347"/>
    </source>
</evidence>
<dbReference type="Pfam" id="PF01047">
    <property type="entry name" value="MarR"/>
    <property type="match status" value="1"/>
</dbReference>
<proteinExistence type="predicted"/>
<feature type="domain" description="HTH marR-type" evidence="1">
    <location>
        <begin position="32"/>
        <end position="130"/>
    </location>
</feature>
<evidence type="ECO:0000313" key="2">
    <source>
        <dbReference type="EMBL" id="GAP65544.1"/>
    </source>
</evidence>
<sequence>MTMRRAIPRSHEHDLLVLVSQVRSEMLGRVEHELAEVGVENYIVYVGLKRLGMQGPMTVAELAAALRQDRATMRRTCAQLERQGHIRRLAGTRTARYGLTDGGRALLAQAQARGDQALKRCVAGASPDEVVQLSGALGRFLGHLRSAA</sequence>